<organism evidence="7 8">
    <name type="scientific">Nitrososphaera gargensis (strain Ga9.2)</name>
    <dbReference type="NCBI Taxonomy" id="1237085"/>
    <lineage>
        <taxon>Archaea</taxon>
        <taxon>Nitrososphaerota</taxon>
        <taxon>Nitrososphaeria</taxon>
        <taxon>Nitrososphaerales</taxon>
        <taxon>Nitrososphaeraceae</taxon>
        <taxon>Nitrososphaera</taxon>
    </lineage>
</organism>
<keyword evidence="5" id="KW-0472">Membrane</keyword>
<keyword evidence="3" id="KW-0378">Hydrolase</keyword>
<dbReference type="Pfam" id="PF00082">
    <property type="entry name" value="Peptidase_S8"/>
    <property type="match status" value="1"/>
</dbReference>
<dbReference type="InterPro" id="IPR000209">
    <property type="entry name" value="Peptidase_S8/S53_dom"/>
</dbReference>
<evidence type="ECO:0000256" key="4">
    <source>
        <dbReference type="ARBA" id="ARBA00022825"/>
    </source>
</evidence>
<dbReference type="InParanoid" id="K0IIL2"/>
<dbReference type="InterPro" id="IPR023828">
    <property type="entry name" value="Peptidase_S8_Ser-AS"/>
</dbReference>
<dbReference type="InterPro" id="IPR015500">
    <property type="entry name" value="Peptidase_S8_subtilisin-rel"/>
</dbReference>
<dbReference type="Proteomes" id="UP000008037">
    <property type="component" value="Chromosome"/>
</dbReference>
<evidence type="ECO:0000259" key="6">
    <source>
        <dbReference type="Pfam" id="PF00082"/>
    </source>
</evidence>
<evidence type="ECO:0000256" key="5">
    <source>
        <dbReference type="SAM" id="Phobius"/>
    </source>
</evidence>
<dbReference type="InterPro" id="IPR050131">
    <property type="entry name" value="Peptidase_S8_subtilisin-like"/>
</dbReference>
<dbReference type="PANTHER" id="PTHR43806:SF11">
    <property type="entry name" value="CEREVISIN-RELATED"/>
    <property type="match status" value="1"/>
</dbReference>
<dbReference type="HOGENOM" id="CLU_003710_0_0_2"/>
<keyword evidence="4" id="KW-0720">Serine protease</keyword>
<accession>K0IIL2</accession>
<dbReference type="PRINTS" id="PR00723">
    <property type="entry name" value="SUBTILISIN"/>
</dbReference>
<dbReference type="Gene3D" id="3.40.50.200">
    <property type="entry name" value="Peptidase S8/S53 domain"/>
    <property type="match status" value="1"/>
</dbReference>
<evidence type="ECO:0000256" key="1">
    <source>
        <dbReference type="ARBA" id="ARBA00011073"/>
    </source>
</evidence>
<protein>
    <submittedName>
        <fullName evidence="7">Putative subtilase family protein</fullName>
    </submittedName>
</protein>
<dbReference type="PROSITE" id="PS51892">
    <property type="entry name" value="SUBTILASE"/>
    <property type="match status" value="1"/>
</dbReference>
<sequence length="1556" mass="167467">MAVPAAYSLPIRESGPLTSLFSKSLPYLKGDDIVTVNGLPVDKNAIKTDFGAIDLGRMEYNGNVGRTLVYGSGNIAALGKSAHVVSFGGSTQQYSQQRLLGVAVSQSPLPQNLGFSYAADSPLQFDYREDQIGSPGRLSGSSIIGSDKVADTYDITGEGVTVAIVDTGTDFSNPDMMHALARDENGVPIMLDADGQGIVLTRATYVAKTDPSGAIVDGDYTEDSPPEGYTSWAYANETGTVFLKTTFGNIPTYNPLYPIFGQPVVNATARVDWIIGRSPTDYIRSASGVYHFGIIYQLQQQFGTLTFGLVPVLVVDSKEPGVYDTIIPDMYSGWYFYTHNELARLAHVEHLFSEPSYDFTDDVPIKLGDGNEFLTYDYNDDGFPDFSAGTAGARVVDLWQVVASSNKTKPVLGEETGYGGVVVADLLEPLDPAGNYFGVMYDIAGHGTGTAATVASKGEQQYNIYDDGTMYGLAGIAPGAKIIPVKALWAGDSLYGWLYSSGFDLGEDGVWRYSGDHKADIISNSWGVASFPLLQYGPGYDVLSVISSLLVVPGLLDDDYPGTLFVNSLGNNGLGYGSVGAPNASPLAISVGATTNNVHVGYNGFENVTRFGNWATYFDDVADFSSRGPGLLGDPKPELMAIGSYAFTPTIVNLKNLKTTADDSNNDGAFALFGGTSMAAPMVAGAAALVIEDMRSQGKEPDPFEIKTILMSSAVDLKNDPFVQGSGRVDALAAIRLAKGENDQLMAYTEDTVPNVLSAMSKSIHSYSDVLGIIEGGQGVAEKKLGAEFRDGRWFAGHISQGGSASAQIVIENPSAEDMEVEVTGAIEKLVSRYQLHNTTRLFEKDPLYSSVDFGYDPNYFSIDEMGGVPDNADLMVARVTFPFESFMNTTEFYADHLRIASVYAYDWSDSNLDGKVSYAETSMINRGGSWGTVQELRISDPNEKFKNTPLIGVYPVPTVFSFWQGDRRINSTAMNYTLTIEFYERQPNPAITLDGAEGDGKLTLNVNSNNKEVVTATIHVAEETLPGIYYSSILIKPAAGESSSSSSSHQIVMPVSYVVTSKPVPKDVPVVVVPDASIGEQDLGLRPNGYVGGLFDMTSRYSAGDWRSYHFMVDDSTITSMTLKISWPHNSTSISAMAFGPDGRMVATSVPSGVFEIFSGWPSNDWLGTTSYSEGGAFYFSQNAGENSTLLHVPVNGTGVYSVLLHNTLFHGNSLYEPLQVEAKFSTILPDGAAPAIGIDLPKYLRAGEHRIPVTITEENLASYEYAIDFGDPVIPDKVIISTGSNNSTFDLVVDTTVLAEGTHRLRIDSMDLVGHTTSFVSTFEVDRTPPVVNIYMQEDAGIRNAENYTIVTARGGALMWNISDNNGIVSPVSITAYDGSKIQSETLSSSFTILNSTLPEGEYLYTIDVQDVAGNRVVQDIRVVIDRTPPATSLSFINANPQDLRDMVTVVLGTDDPNIRSVTLQVGDRKSIDVTGMPEYQLDTTELPDGEYELKLVATDIAGNEGTISMPIIVANAAPRIMSAILVGLAAGGGIASVAWFIIFTRRRASDYHQ</sequence>
<dbReference type="InterPro" id="IPR036852">
    <property type="entry name" value="Peptidase_S8/S53_dom_sf"/>
</dbReference>
<dbReference type="SUPFAM" id="SSF52743">
    <property type="entry name" value="Subtilisin-like"/>
    <property type="match status" value="1"/>
</dbReference>
<dbReference type="Gene3D" id="2.60.40.10">
    <property type="entry name" value="Immunoglobulins"/>
    <property type="match status" value="1"/>
</dbReference>
<dbReference type="KEGG" id="nga:Ngar_c28250"/>
<dbReference type="PROSITE" id="PS00138">
    <property type="entry name" value="SUBTILASE_SER"/>
    <property type="match status" value="1"/>
</dbReference>
<gene>
    <name evidence="7" type="ordered locus">Ngar_c28250</name>
</gene>
<reference evidence="7 8" key="1">
    <citation type="journal article" date="2012" name="Environ. Microbiol.">
        <title>The genome of the ammonia-oxidizing Candidatus Nitrososphaera gargensis: insights into metabolic versatility and environmental adaptations.</title>
        <authorList>
            <person name="Spang A."/>
            <person name="Poehlein A."/>
            <person name="Offre P."/>
            <person name="Zumbragel S."/>
            <person name="Haider S."/>
            <person name="Rychlik N."/>
            <person name="Nowka B."/>
            <person name="Schmeisser C."/>
            <person name="Lebedeva E.V."/>
            <person name="Rattei T."/>
            <person name="Bohm C."/>
            <person name="Schmid M."/>
            <person name="Galushko A."/>
            <person name="Hatzenpichler R."/>
            <person name="Weinmaier T."/>
            <person name="Daniel R."/>
            <person name="Schleper C."/>
            <person name="Spieck E."/>
            <person name="Streit W."/>
            <person name="Wagner M."/>
        </authorList>
    </citation>
    <scope>NUCLEOTIDE SEQUENCE [LARGE SCALE GENOMIC DNA]</scope>
    <source>
        <strain evidence="8">Ga9.2</strain>
    </source>
</reference>
<keyword evidence="2" id="KW-0645">Protease</keyword>
<proteinExistence type="inferred from homology"/>
<evidence type="ECO:0000256" key="3">
    <source>
        <dbReference type="ARBA" id="ARBA00022801"/>
    </source>
</evidence>
<dbReference type="EMBL" id="CP002408">
    <property type="protein sequence ID" value="AFU59745.1"/>
    <property type="molecule type" value="Genomic_DNA"/>
</dbReference>
<comment type="similarity">
    <text evidence="1">Belongs to the peptidase S8 family.</text>
</comment>
<keyword evidence="5" id="KW-0812">Transmembrane</keyword>
<evidence type="ECO:0000313" key="8">
    <source>
        <dbReference type="Proteomes" id="UP000008037"/>
    </source>
</evidence>
<feature type="transmembrane region" description="Helical" evidence="5">
    <location>
        <begin position="1523"/>
        <end position="1546"/>
    </location>
</feature>
<keyword evidence="5" id="KW-1133">Transmembrane helix</keyword>
<dbReference type="PANTHER" id="PTHR43806">
    <property type="entry name" value="PEPTIDASE S8"/>
    <property type="match status" value="1"/>
</dbReference>
<evidence type="ECO:0000313" key="7">
    <source>
        <dbReference type="EMBL" id="AFU59745.1"/>
    </source>
</evidence>
<feature type="domain" description="Peptidase S8/S53" evidence="6">
    <location>
        <begin position="442"/>
        <end position="725"/>
    </location>
</feature>
<dbReference type="STRING" id="1237085.Ngar_c28250"/>
<dbReference type="InterPro" id="IPR013783">
    <property type="entry name" value="Ig-like_fold"/>
</dbReference>
<evidence type="ECO:0000256" key="2">
    <source>
        <dbReference type="ARBA" id="ARBA00022670"/>
    </source>
</evidence>
<dbReference type="PATRIC" id="fig|1237085.11.peg.2790"/>
<dbReference type="GO" id="GO:0004252">
    <property type="term" value="F:serine-type endopeptidase activity"/>
    <property type="evidence" value="ECO:0007669"/>
    <property type="project" value="InterPro"/>
</dbReference>
<keyword evidence="8" id="KW-1185">Reference proteome</keyword>
<dbReference type="BioCyc" id="CNIT1237085:G1324-2825-MONOMER"/>
<name>K0IIL2_NITGG</name>
<dbReference type="GO" id="GO:0006508">
    <property type="term" value="P:proteolysis"/>
    <property type="evidence" value="ECO:0007669"/>
    <property type="project" value="UniProtKB-KW"/>
</dbReference>